<evidence type="ECO:0000256" key="12">
    <source>
        <dbReference type="ARBA" id="ARBA00023136"/>
    </source>
</evidence>
<evidence type="ECO:0000256" key="7">
    <source>
        <dbReference type="ARBA" id="ARBA00022801"/>
    </source>
</evidence>
<dbReference type="Proteomes" id="UP000887575">
    <property type="component" value="Unassembled WGS sequence"/>
</dbReference>
<evidence type="ECO:0000256" key="19">
    <source>
        <dbReference type="PIRSR" id="PIRSR601382-2"/>
    </source>
</evidence>
<evidence type="ECO:0000256" key="8">
    <source>
        <dbReference type="ARBA" id="ARBA00022824"/>
    </source>
</evidence>
<comment type="catalytic activity">
    <reaction evidence="15">
        <text>N(4)-(alpha-D-Man-(1-&gt;2)-alpha-D-Man-(1-&gt;2)-alpha-D-Man-(1-&gt;3)-[alpha-D-Man-(1-&gt;3)-[alpha-D-Man-(1-&gt;2)-alpha-D-Man-(1-&gt;6)]-alpha-D-Man-(1-&gt;6)]-beta-D-Man-(1-&gt;4)-beta-D-GlcNAc-(1-&gt;4)-beta-D-GlcNAc)-L-asparaginyl-[protein] (N-glucan mannose isomer 8A1,2,3B1,3) + 3 H2O = N(4)-(alpha-D-Man-(1-&gt;3)-[alpha-D-Man-(1-&gt;3)-[alpha-D-Man-(1-&gt;6)]-alpha-D-Man-(1-&gt;6)]-beta-D-Man-(1-&gt;4)-beta-D-GlcNAc-(1-&gt;4)-beta-D-GlcNAc)-L-asparaginyl-[protein] (N-glucan mannose isomer 5A1,2) + 3 beta-D-mannose</text>
        <dbReference type="Rhea" id="RHEA:56028"/>
        <dbReference type="Rhea" id="RHEA-COMP:14358"/>
        <dbReference type="Rhea" id="RHEA-COMP:14367"/>
        <dbReference type="ChEBI" id="CHEBI:15377"/>
        <dbReference type="ChEBI" id="CHEBI:28563"/>
        <dbReference type="ChEBI" id="CHEBI:59087"/>
        <dbReference type="ChEBI" id="CHEBI:60628"/>
        <dbReference type="EC" id="3.2.1.113"/>
    </reaction>
</comment>
<dbReference type="InterPro" id="IPR012341">
    <property type="entry name" value="6hp_glycosidase-like_sf"/>
</dbReference>
<dbReference type="InterPro" id="IPR001382">
    <property type="entry name" value="Glyco_hydro_47"/>
</dbReference>
<keyword evidence="13 20" id="KW-1015">Disulfide bond</keyword>
<keyword evidence="8" id="KW-0256">Endoplasmic reticulum</keyword>
<dbReference type="GO" id="GO:0005975">
    <property type="term" value="P:carbohydrate metabolic process"/>
    <property type="evidence" value="ECO:0007669"/>
    <property type="project" value="InterPro"/>
</dbReference>
<keyword evidence="12 22" id="KW-0472">Membrane</keyword>
<keyword evidence="23" id="KW-1185">Reference proteome</keyword>
<evidence type="ECO:0000256" key="10">
    <source>
        <dbReference type="ARBA" id="ARBA00022968"/>
    </source>
</evidence>
<evidence type="ECO:0000256" key="5">
    <source>
        <dbReference type="ARBA" id="ARBA00022692"/>
    </source>
</evidence>
<keyword evidence="6 19" id="KW-0479">Metal-binding</keyword>
<dbReference type="SUPFAM" id="SSF48225">
    <property type="entry name" value="Seven-hairpin glycosidases"/>
    <property type="match status" value="1"/>
</dbReference>
<comment type="function">
    <text evidence="17">Involved in glycoprotein quality control targeting of misfolded glycoproteins for degradation. It primarily trims a single alpha-1,2-linked mannose residue from Man(9)GlcNAc(2) to produce Man(8)GlcNAc(2), but at high enzyme concentrations, as found in the ER quality control compartment (ERQC), it further trims the carbohydrates to Man(5-6)GlcNAc(2).</text>
</comment>
<reference evidence="24" key="1">
    <citation type="submission" date="2024-02" db="UniProtKB">
        <authorList>
            <consortium name="WormBaseParasite"/>
        </authorList>
    </citation>
    <scope>IDENTIFICATION</scope>
</reference>
<keyword evidence="9 19" id="KW-0106">Calcium</keyword>
<feature type="active site" evidence="18">
    <location>
        <position position="342"/>
    </location>
</feature>
<evidence type="ECO:0000256" key="3">
    <source>
        <dbReference type="ARBA" id="ARBA00004922"/>
    </source>
</evidence>
<comment type="catalytic activity">
    <reaction evidence="16">
        <text>N(4)-(alpha-D-Man-(1-&gt;2)-alpha-D-Man-(1-&gt;2)-alpha-D-Man-(1-&gt;3)-[alpha-D-Man-(1-&gt;2)-alpha-D-Man-(1-&gt;3)-[alpha-D-Man-(1-&gt;2)-alpha-D-Man-(1-&gt;6)]-alpha-D-Man-(1-&gt;6)]-beta-D-Man-(1-&gt;4)-beta-D-GlcNAc-(1-&gt;4)-beta-D-GlcNAc)-L-asparaginyl-[protein] (N-glucan mannose isomer 9A1,2,3B1,2,3) + 4 H2O = N(4)-(alpha-D-Man-(1-&gt;3)-[alpha-D-Man-(1-&gt;3)-[alpha-D-Man-(1-&gt;6)]-alpha-D-Man-(1-&gt;6)]-beta-D-Man-(1-&gt;4)-beta-D-GlcNAc-(1-&gt;4)-beta-D-GlcNAc)-L-asparaginyl-[protein] (N-glucan mannose isomer 5A1,2) + 4 beta-D-mannose</text>
        <dbReference type="Rhea" id="RHEA:56008"/>
        <dbReference type="Rhea" id="RHEA-COMP:14356"/>
        <dbReference type="Rhea" id="RHEA-COMP:14367"/>
        <dbReference type="ChEBI" id="CHEBI:15377"/>
        <dbReference type="ChEBI" id="CHEBI:28563"/>
        <dbReference type="ChEBI" id="CHEBI:59087"/>
        <dbReference type="ChEBI" id="CHEBI:139493"/>
        <dbReference type="EC" id="3.2.1.113"/>
    </reaction>
</comment>
<feature type="active site" evidence="18">
    <location>
        <position position="478"/>
    </location>
</feature>
<comment type="pathway">
    <text evidence="3">Protein modification; protein glycosylation.</text>
</comment>
<feature type="transmembrane region" description="Helical" evidence="22">
    <location>
        <begin position="38"/>
        <end position="59"/>
    </location>
</feature>
<dbReference type="GO" id="GO:0010498">
    <property type="term" value="P:proteasomal protein catabolic process"/>
    <property type="evidence" value="ECO:0007669"/>
    <property type="project" value="UniProtKB-ARBA"/>
</dbReference>
<keyword evidence="10" id="KW-0735">Signal-anchor</keyword>
<dbReference type="EC" id="3.2.1.-" evidence="21"/>
<evidence type="ECO:0000256" key="11">
    <source>
        <dbReference type="ARBA" id="ARBA00022989"/>
    </source>
</evidence>
<evidence type="ECO:0000256" key="1">
    <source>
        <dbReference type="ARBA" id="ARBA00001913"/>
    </source>
</evidence>
<feature type="binding site" evidence="19">
    <location>
        <position position="565"/>
    </location>
    <ligand>
        <name>Ca(2+)</name>
        <dbReference type="ChEBI" id="CHEBI:29108"/>
    </ligand>
</feature>
<comment type="similarity">
    <text evidence="4 21">Belongs to the glycosyl hydrolase 47 family.</text>
</comment>
<dbReference type="AlphaFoldDB" id="A0AAF3F8U2"/>
<dbReference type="InterPro" id="IPR036026">
    <property type="entry name" value="Seven-hairpin_glycosidases"/>
</dbReference>
<dbReference type="Pfam" id="PF01532">
    <property type="entry name" value="Glyco_hydro_47"/>
    <property type="match status" value="1"/>
</dbReference>
<evidence type="ECO:0000256" key="17">
    <source>
        <dbReference type="ARBA" id="ARBA00053655"/>
    </source>
</evidence>
<feature type="active site" description="Proton donor" evidence="18">
    <location>
        <position position="207"/>
    </location>
</feature>
<evidence type="ECO:0000256" key="20">
    <source>
        <dbReference type="PIRSR" id="PIRSR601382-3"/>
    </source>
</evidence>
<evidence type="ECO:0000256" key="6">
    <source>
        <dbReference type="ARBA" id="ARBA00022723"/>
    </source>
</evidence>
<evidence type="ECO:0000256" key="15">
    <source>
        <dbReference type="ARBA" id="ARBA00047669"/>
    </source>
</evidence>
<accession>A0AAF3F8U2</accession>
<evidence type="ECO:0000256" key="13">
    <source>
        <dbReference type="ARBA" id="ARBA00023157"/>
    </source>
</evidence>
<evidence type="ECO:0000256" key="18">
    <source>
        <dbReference type="PIRSR" id="PIRSR601382-1"/>
    </source>
</evidence>
<comment type="subcellular location">
    <subcellularLocation>
        <location evidence="2">Endoplasmic reticulum membrane</location>
        <topology evidence="2">Single-pass type II membrane protein</topology>
    </subcellularLocation>
</comment>
<feature type="disulfide bond" evidence="20">
    <location>
        <begin position="408"/>
        <end position="437"/>
    </location>
</feature>
<dbReference type="PANTHER" id="PTHR11742:SF55">
    <property type="entry name" value="ENDOPLASMIC RETICULUM MANNOSYL-OLIGOSACCHARIDE 1,2-ALPHA-MANNOSIDASE"/>
    <property type="match status" value="1"/>
</dbReference>
<evidence type="ECO:0000256" key="21">
    <source>
        <dbReference type="RuleBase" id="RU361193"/>
    </source>
</evidence>
<sequence length="575" mass="65416">MRLLRPTETLPLYQQDLDGDHSRTITRIRRLWRSMPRYIRTVLPLFCLATFFALVYALGSSLPTESIETNEADFQKFQRKEPNIPQDYAQPNEHVAGVDNSAAGVDESNGKSEEGAIKFTGPKNDRQKAVAGAFKHAWDGYKKYAWGHDQLKPQTRTYSDWFDTGLTITDALDTAIIMGLEDEVREGTEWIEKSLSFDKDRYVNLFEITIRVMGGLLTSFHLTGNKMFVIRAEDLADRLLGAFTGSKSPVPFSDVNLKTRAARGPSWSSESSLSEVSTLQMEFRDLSRITGNATFEKTAFKVSEHIHEIGCAAHDGLCEMFINANTGRFREKTTITFGARADSYYEYLLKQWVQTGKTIEWLASDYQEAMASMDKKMVRLSEPNKLLYVGELLPPSDSFSPKMDHLVCFLSGTLGLGTKNGMPPRHMEIAEGLAAACHAMYQTPTGLAPEIAYFNMNKEQQSDLSIKPLDAHCLLRPEAVEAWFYMYRFTGDKKYQDWGWEAFEAIEKYAKLDVGYSSVNSVKKIPVTYKNMMESFFLAETLKYLYLLFDDEKELIPLDKWVFNTEGHPLPIYKN</sequence>
<name>A0AAF3F8U2_9BILA</name>
<evidence type="ECO:0000256" key="22">
    <source>
        <dbReference type="SAM" id="Phobius"/>
    </source>
</evidence>
<dbReference type="Gene3D" id="1.50.10.10">
    <property type="match status" value="1"/>
</dbReference>
<dbReference type="InterPro" id="IPR050749">
    <property type="entry name" value="Glycosyl_Hydrolase_47"/>
</dbReference>
<dbReference type="GO" id="GO:0005509">
    <property type="term" value="F:calcium ion binding"/>
    <property type="evidence" value="ECO:0007669"/>
    <property type="project" value="InterPro"/>
</dbReference>
<evidence type="ECO:0000313" key="24">
    <source>
        <dbReference type="WBParaSite" id="MBELARI_LOCUS2367"/>
    </source>
</evidence>
<keyword evidence="14 21" id="KW-0326">Glycosidase</keyword>
<dbReference type="PRINTS" id="PR00747">
    <property type="entry name" value="GLYHDRLASE47"/>
</dbReference>
<keyword evidence="7 21" id="KW-0378">Hydrolase</keyword>
<dbReference type="WBParaSite" id="MBELARI_LOCUS2367">
    <property type="protein sequence ID" value="MBELARI_LOCUS2367"/>
    <property type="gene ID" value="MBELARI_LOCUS2367"/>
</dbReference>
<dbReference type="GO" id="GO:0034976">
    <property type="term" value="P:response to endoplasmic reticulum stress"/>
    <property type="evidence" value="ECO:0007669"/>
    <property type="project" value="UniProtKB-ARBA"/>
</dbReference>
<evidence type="ECO:0000256" key="4">
    <source>
        <dbReference type="ARBA" id="ARBA00007658"/>
    </source>
</evidence>
<dbReference type="GO" id="GO:0004571">
    <property type="term" value="F:mannosyl-oligosaccharide 1,2-alpha-mannosidase activity"/>
    <property type="evidence" value="ECO:0007669"/>
    <property type="project" value="UniProtKB-EC"/>
</dbReference>
<keyword evidence="11 22" id="KW-1133">Transmembrane helix</keyword>
<evidence type="ECO:0000256" key="2">
    <source>
        <dbReference type="ARBA" id="ARBA00004648"/>
    </source>
</evidence>
<comment type="cofactor">
    <cofactor evidence="1 19">
        <name>Ca(2+)</name>
        <dbReference type="ChEBI" id="CHEBI:29108"/>
    </cofactor>
</comment>
<protein>
    <recommendedName>
        <fullName evidence="21">alpha-1,2-Mannosidase</fullName>
        <ecNumber evidence="21">3.2.1.-</ecNumber>
    </recommendedName>
</protein>
<dbReference type="PANTHER" id="PTHR11742">
    <property type="entry name" value="MANNOSYL-OLIGOSACCHARIDE ALPHA-1,2-MANNOSIDASE-RELATED"/>
    <property type="match status" value="1"/>
</dbReference>
<organism evidence="23 24">
    <name type="scientific">Mesorhabditis belari</name>
    <dbReference type="NCBI Taxonomy" id="2138241"/>
    <lineage>
        <taxon>Eukaryota</taxon>
        <taxon>Metazoa</taxon>
        <taxon>Ecdysozoa</taxon>
        <taxon>Nematoda</taxon>
        <taxon>Chromadorea</taxon>
        <taxon>Rhabditida</taxon>
        <taxon>Rhabditina</taxon>
        <taxon>Rhabditomorpha</taxon>
        <taxon>Rhabditoidea</taxon>
        <taxon>Rhabditidae</taxon>
        <taxon>Mesorhabditinae</taxon>
        <taxon>Mesorhabditis</taxon>
    </lineage>
</organism>
<evidence type="ECO:0000313" key="23">
    <source>
        <dbReference type="Proteomes" id="UP000887575"/>
    </source>
</evidence>
<dbReference type="FunFam" id="1.50.10.10:FF:000010">
    <property type="entry name" value="alpha-1,2-Mannosidase"/>
    <property type="match status" value="1"/>
</dbReference>
<evidence type="ECO:0000256" key="14">
    <source>
        <dbReference type="ARBA" id="ARBA00023295"/>
    </source>
</evidence>
<evidence type="ECO:0000256" key="9">
    <source>
        <dbReference type="ARBA" id="ARBA00022837"/>
    </source>
</evidence>
<evidence type="ECO:0000256" key="16">
    <source>
        <dbReference type="ARBA" id="ARBA00048605"/>
    </source>
</evidence>
<dbReference type="GO" id="GO:0005789">
    <property type="term" value="C:endoplasmic reticulum membrane"/>
    <property type="evidence" value="ECO:0007669"/>
    <property type="project" value="UniProtKB-SubCell"/>
</dbReference>
<keyword evidence="5 22" id="KW-0812">Transmembrane</keyword>
<proteinExistence type="inferred from homology"/>
<feature type="active site" description="Proton donor" evidence="18">
    <location>
        <position position="450"/>
    </location>
</feature>